<dbReference type="PANTHER" id="PTHR22923:SF116">
    <property type="entry name" value="C1Q DOMAIN-CONTAINING PROTEIN"/>
    <property type="match status" value="1"/>
</dbReference>
<evidence type="ECO:0000256" key="2">
    <source>
        <dbReference type="ARBA" id="ARBA00022525"/>
    </source>
</evidence>
<feature type="domain" description="C1q" evidence="4">
    <location>
        <begin position="20"/>
        <end position="154"/>
    </location>
</feature>
<gene>
    <name evidence="5" type="ORF">KUTeg_015080</name>
</gene>
<evidence type="ECO:0000313" key="5">
    <source>
        <dbReference type="EMBL" id="KAJ8306996.1"/>
    </source>
</evidence>
<proteinExistence type="predicted"/>
<organism evidence="5 6">
    <name type="scientific">Tegillarca granosa</name>
    <name type="common">Malaysian cockle</name>
    <name type="synonym">Anadara granosa</name>
    <dbReference type="NCBI Taxonomy" id="220873"/>
    <lineage>
        <taxon>Eukaryota</taxon>
        <taxon>Metazoa</taxon>
        <taxon>Spiralia</taxon>
        <taxon>Lophotrochozoa</taxon>
        <taxon>Mollusca</taxon>
        <taxon>Bivalvia</taxon>
        <taxon>Autobranchia</taxon>
        <taxon>Pteriomorphia</taxon>
        <taxon>Arcoida</taxon>
        <taxon>Arcoidea</taxon>
        <taxon>Arcidae</taxon>
        <taxon>Tegillarca</taxon>
    </lineage>
</organism>
<dbReference type="InterPro" id="IPR001073">
    <property type="entry name" value="C1q_dom"/>
</dbReference>
<evidence type="ECO:0000259" key="4">
    <source>
        <dbReference type="PROSITE" id="PS50871"/>
    </source>
</evidence>
<dbReference type="SMART" id="SM00110">
    <property type="entry name" value="C1Q"/>
    <property type="match status" value="1"/>
</dbReference>
<keyword evidence="3" id="KW-0732">Signal</keyword>
<protein>
    <recommendedName>
        <fullName evidence="4">C1q domain-containing protein</fullName>
    </recommendedName>
</protein>
<reference evidence="5 6" key="1">
    <citation type="submission" date="2022-12" db="EMBL/GenBank/DDBJ databases">
        <title>Chromosome-level genome of Tegillarca granosa.</title>
        <authorList>
            <person name="Kim J."/>
        </authorList>
    </citation>
    <scope>NUCLEOTIDE SEQUENCE [LARGE SCALE GENOMIC DNA]</scope>
    <source>
        <strain evidence="5">Teg-2019</strain>
        <tissue evidence="5">Adductor muscle</tissue>
    </source>
</reference>
<accession>A0ABQ9EP25</accession>
<dbReference type="SUPFAM" id="SSF49842">
    <property type="entry name" value="TNF-like"/>
    <property type="match status" value="1"/>
</dbReference>
<dbReference type="EMBL" id="JARBDR010000793">
    <property type="protein sequence ID" value="KAJ8306996.1"/>
    <property type="molecule type" value="Genomic_DNA"/>
</dbReference>
<keyword evidence="2" id="KW-0964">Secreted</keyword>
<evidence type="ECO:0000256" key="1">
    <source>
        <dbReference type="ARBA" id="ARBA00004613"/>
    </source>
</evidence>
<sequence>MATKCLTYKIYIKTLKTRQTEPASVAFTAQLSHDIGHLGSNEAIIFDKVVTNHGNGYESQTGHFTAPVAGIYHFTTTVMAYGDENVHIQIVKNGNEIARGYTSSIDFETSVAVVIVQMAAGDRVWVRHFFDTTTPHIHGLGYTSFSGFLITSEF</sequence>
<dbReference type="InterPro" id="IPR008983">
    <property type="entry name" value="Tumour_necrosis_fac-like_dom"/>
</dbReference>
<dbReference type="InterPro" id="IPR050822">
    <property type="entry name" value="Cerebellin_Synaptic_Org"/>
</dbReference>
<evidence type="ECO:0000256" key="3">
    <source>
        <dbReference type="ARBA" id="ARBA00022729"/>
    </source>
</evidence>
<dbReference type="Pfam" id="PF00386">
    <property type="entry name" value="C1q"/>
    <property type="match status" value="1"/>
</dbReference>
<dbReference type="PROSITE" id="PS50871">
    <property type="entry name" value="C1Q"/>
    <property type="match status" value="1"/>
</dbReference>
<dbReference type="PANTHER" id="PTHR22923">
    <property type="entry name" value="CEREBELLIN-RELATED"/>
    <property type="match status" value="1"/>
</dbReference>
<dbReference type="Gene3D" id="2.60.120.40">
    <property type="match status" value="1"/>
</dbReference>
<dbReference type="PRINTS" id="PR00007">
    <property type="entry name" value="COMPLEMNTC1Q"/>
</dbReference>
<evidence type="ECO:0000313" key="6">
    <source>
        <dbReference type="Proteomes" id="UP001217089"/>
    </source>
</evidence>
<dbReference type="Proteomes" id="UP001217089">
    <property type="component" value="Unassembled WGS sequence"/>
</dbReference>
<name>A0ABQ9EP25_TEGGR</name>
<keyword evidence="6" id="KW-1185">Reference proteome</keyword>
<comment type="caution">
    <text evidence="5">The sequence shown here is derived from an EMBL/GenBank/DDBJ whole genome shotgun (WGS) entry which is preliminary data.</text>
</comment>
<comment type="subcellular location">
    <subcellularLocation>
        <location evidence="1">Secreted</location>
    </subcellularLocation>
</comment>